<dbReference type="Pfam" id="PF06698">
    <property type="entry name" value="DUF1192"/>
    <property type="match status" value="1"/>
</dbReference>
<evidence type="ECO:0000313" key="3">
    <source>
        <dbReference type="Proteomes" id="UP000648722"/>
    </source>
</evidence>
<dbReference type="InterPro" id="IPR009579">
    <property type="entry name" value="DUF1192"/>
</dbReference>
<proteinExistence type="predicted"/>
<feature type="coiled-coil region" evidence="1">
    <location>
        <begin position="25"/>
        <end position="52"/>
    </location>
</feature>
<sequence length="63" mass="6961">MFDDELPRSKRLTITPGEDVSSLSVADLQERIAALKSEIARAEAMIDHKQDKLGAAEAFFKKA</sequence>
<evidence type="ECO:0000313" key="2">
    <source>
        <dbReference type="EMBL" id="GGG90973.1"/>
    </source>
</evidence>
<keyword evidence="1" id="KW-0175">Coiled coil</keyword>
<dbReference type="EMBL" id="BMFS01000001">
    <property type="protein sequence ID" value="GGG90973.1"/>
    <property type="molecule type" value="Genomic_DNA"/>
</dbReference>
<protein>
    <recommendedName>
        <fullName evidence="4">DUF1192 domain-containing protein</fullName>
    </recommendedName>
</protein>
<evidence type="ECO:0008006" key="4">
    <source>
        <dbReference type="Google" id="ProtNLM"/>
    </source>
</evidence>
<name>A0ABQ1XCY9_9PROT</name>
<comment type="caution">
    <text evidence="2">The sequence shown here is derived from an EMBL/GenBank/DDBJ whole genome shotgun (WGS) entry which is preliminary data.</text>
</comment>
<evidence type="ECO:0000256" key="1">
    <source>
        <dbReference type="SAM" id="Coils"/>
    </source>
</evidence>
<reference evidence="3" key="1">
    <citation type="journal article" date="2019" name="Int. J. Syst. Evol. Microbiol.">
        <title>The Global Catalogue of Microorganisms (GCM) 10K type strain sequencing project: providing services to taxonomists for standard genome sequencing and annotation.</title>
        <authorList>
            <consortium name="The Broad Institute Genomics Platform"/>
            <consortium name="The Broad Institute Genome Sequencing Center for Infectious Disease"/>
            <person name="Wu L."/>
            <person name="Ma J."/>
        </authorList>
    </citation>
    <scope>NUCLEOTIDE SEQUENCE [LARGE SCALE GENOMIC DNA]</scope>
    <source>
        <strain evidence="3">CGMCC 1.12766</strain>
    </source>
</reference>
<gene>
    <name evidence="2" type="ORF">GCM10007420_02720</name>
</gene>
<dbReference type="Proteomes" id="UP000648722">
    <property type="component" value="Unassembled WGS sequence"/>
</dbReference>
<accession>A0ABQ1XCY9</accession>
<dbReference type="RefSeq" id="WP_188450754.1">
    <property type="nucleotide sequence ID" value="NZ_BMFS01000001.1"/>
</dbReference>
<organism evidence="2 3">
    <name type="scientific">Glycocaulis albus</name>
    <dbReference type="NCBI Taxonomy" id="1382801"/>
    <lineage>
        <taxon>Bacteria</taxon>
        <taxon>Pseudomonadati</taxon>
        <taxon>Pseudomonadota</taxon>
        <taxon>Alphaproteobacteria</taxon>
        <taxon>Maricaulales</taxon>
        <taxon>Maricaulaceae</taxon>
        <taxon>Glycocaulis</taxon>
    </lineage>
</organism>
<keyword evidence="3" id="KW-1185">Reference proteome</keyword>